<dbReference type="STRING" id="1029756.W911_02640"/>
<gene>
    <name evidence="8" type="ORF">W911_02640</name>
</gene>
<dbReference type="SFLD" id="SFLDF00311">
    <property type="entry name" value="heme_degradation_proteins_(Hut"/>
    <property type="match status" value="1"/>
</dbReference>
<dbReference type="EMBL" id="CP006912">
    <property type="protein sequence ID" value="AHB47556.1"/>
    <property type="molecule type" value="Genomic_DNA"/>
</dbReference>
<keyword evidence="5" id="KW-0411">Iron-sulfur</keyword>
<proteinExistence type="predicted"/>
<dbReference type="RefSeq" id="WP_023785954.1">
    <property type="nucleotide sequence ID" value="NC_022997.1"/>
</dbReference>
<dbReference type="AlphaFoldDB" id="V5S9Z2"/>
<keyword evidence="2" id="KW-0949">S-adenosyl-L-methionine</keyword>
<dbReference type="SFLD" id="SFLDG01065">
    <property type="entry name" value="anaerobic_coproporphyrinogen-I"/>
    <property type="match status" value="1"/>
</dbReference>
<dbReference type="InterPro" id="IPR034505">
    <property type="entry name" value="Coproporphyrinogen-III_oxidase"/>
</dbReference>
<dbReference type="InterPro" id="IPR026332">
    <property type="entry name" value="HutW"/>
</dbReference>
<keyword evidence="3" id="KW-0479">Metal-binding</keyword>
<organism evidence="8 9">
    <name type="scientific">Hyphomicrobium nitrativorans NL23</name>
    <dbReference type="NCBI Taxonomy" id="1029756"/>
    <lineage>
        <taxon>Bacteria</taxon>
        <taxon>Pseudomonadati</taxon>
        <taxon>Pseudomonadota</taxon>
        <taxon>Alphaproteobacteria</taxon>
        <taxon>Hyphomicrobiales</taxon>
        <taxon>Hyphomicrobiaceae</taxon>
        <taxon>Hyphomicrobium</taxon>
    </lineage>
</organism>
<evidence type="ECO:0000256" key="5">
    <source>
        <dbReference type="ARBA" id="ARBA00023014"/>
    </source>
</evidence>
<dbReference type="PANTHER" id="PTHR13932">
    <property type="entry name" value="COPROPORPHYRINIGEN III OXIDASE"/>
    <property type="match status" value="1"/>
</dbReference>
<dbReference type="SFLD" id="SFLDS00029">
    <property type="entry name" value="Radical_SAM"/>
    <property type="match status" value="1"/>
</dbReference>
<comment type="cofactor">
    <cofactor evidence="1">
        <name>[4Fe-4S] cluster</name>
        <dbReference type="ChEBI" id="CHEBI:49883"/>
    </cofactor>
</comment>
<evidence type="ECO:0000313" key="8">
    <source>
        <dbReference type="EMBL" id="AHB47556.1"/>
    </source>
</evidence>
<feature type="compositionally biased region" description="Polar residues" evidence="6">
    <location>
        <begin position="457"/>
        <end position="467"/>
    </location>
</feature>
<protein>
    <submittedName>
        <fullName evidence="8">Coproporphyrinogen III oxidase</fullName>
    </submittedName>
</protein>
<dbReference type="OrthoDB" id="9808022at2"/>
<sequence length="467" mass="50993">MTQADLAPHFARLVDEPLCDAFADRRAVLPWRNKRPLPAGEVSATWANLMSGHRSSEDRLAYIHVPFCANHCLFCGFYRNAYTQHAASSYANLLIEEIEQEASAQTIRHRPIAAVYLGGGTPSALSAAELSRILSTIKRCLPLASDCEITIEGRIIHFDTEKIDAALEAGVNRISIGVQTFDTDVRRRQGRRASRDDAIRFLEAIRDRDRAALVIDLLYGLPGQTDRVWREDLRIAADIAPDGVDLYGLNLIPGTPLHKAVGSGKFENMAALREIGRMYRTGVETLAAKGWTQISNSHWARTPRERNLYNLRIKEGVDCLAYGSGAGGLLGKYSYSVAPDLETYRDAVISGRKPLSGMLVSDSLQPARNAITAGLEVGRLDLERIASHLGGRLNPGIAPLLDQWRSAGLVSIDGRIVSLTTAGRFWYSNLVSAFDAILAGSAPATPASGATGPIRNPENQQRTLRPS</sequence>
<name>V5S9Z2_9HYPH</name>
<dbReference type="InterPro" id="IPR058240">
    <property type="entry name" value="rSAM_sf"/>
</dbReference>
<dbReference type="PROSITE" id="PS51918">
    <property type="entry name" value="RADICAL_SAM"/>
    <property type="match status" value="1"/>
</dbReference>
<dbReference type="SMART" id="SM00729">
    <property type="entry name" value="Elp3"/>
    <property type="match status" value="1"/>
</dbReference>
<dbReference type="InterPro" id="IPR013785">
    <property type="entry name" value="Aldolase_TIM"/>
</dbReference>
<dbReference type="PANTHER" id="PTHR13932:SF9">
    <property type="entry name" value="COPROPORPHYRINOGEN III OXIDASE"/>
    <property type="match status" value="1"/>
</dbReference>
<evidence type="ECO:0000256" key="6">
    <source>
        <dbReference type="SAM" id="MobiDB-lite"/>
    </source>
</evidence>
<evidence type="ECO:0000256" key="2">
    <source>
        <dbReference type="ARBA" id="ARBA00022691"/>
    </source>
</evidence>
<evidence type="ECO:0000256" key="1">
    <source>
        <dbReference type="ARBA" id="ARBA00001966"/>
    </source>
</evidence>
<dbReference type="InterPro" id="IPR006638">
    <property type="entry name" value="Elp3/MiaA/NifB-like_rSAM"/>
</dbReference>
<feature type="compositionally biased region" description="Low complexity" evidence="6">
    <location>
        <begin position="444"/>
        <end position="453"/>
    </location>
</feature>
<dbReference type="GO" id="GO:0003824">
    <property type="term" value="F:catalytic activity"/>
    <property type="evidence" value="ECO:0007669"/>
    <property type="project" value="InterPro"/>
</dbReference>
<dbReference type="Pfam" id="PF04055">
    <property type="entry name" value="Radical_SAM"/>
    <property type="match status" value="1"/>
</dbReference>
<dbReference type="NCBIfam" id="TIGR04107">
    <property type="entry name" value="rSAM_HutW"/>
    <property type="match status" value="1"/>
</dbReference>
<reference evidence="8 9" key="1">
    <citation type="journal article" date="2014" name="Genome Announc.">
        <title>Complete Genome Sequence of Hyphomicrobium nitrativorans Strain NL23, a Denitrifying Bacterium Isolated from Biofilm of a Methanol-Fed Denitrification System Treating Seawater at the Montreal Biodome.</title>
        <authorList>
            <person name="Martineau C."/>
            <person name="Villeneuve C."/>
            <person name="Mauffrey F."/>
            <person name="Villemur R."/>
        </authorList>
    </citation>
    <scope>NUCLEOTIDE SEQUENCE [LARGE SCALE GENOMIC DNA]</scope>
    <source>
        <strain evidence="8">NL23</strain>
    </source>
</reference>
<dbReference type="CDD" id="cd01335">
    <property type="entry name" value="Radical_SAM"/>
    <property type="match status" value="1"/>
</dbReference>
<evidence type="ECO:0000313" key="9">
    <source>
        <dbReference type="Proteomes" id="UP000018542"/>
    </source>
</evidence>
<dbReference type="PATRIC" id="fig|1029756.8.peg.559"/>
<evidence type="ECO:0000256" key="4">
    <source>
        <dbReference type="ARBA" id="ARBA00023004"/>
    </source>
</evidence>
<evidence type="ECO:0000256" key="3">
    <source>
        <dbReference type="ARBA" id="ARBA00022723"/>
    </source>
</evidence>
<feature type="region of interest" description="Disordered" evidence="6">
    <location>
        <begin position="444"/>
        <end position="467"/>
    </location>
</feature>
<dbReference type="SUPFAM" id="SSF102114">
    <property type="entry name" value="Radical SAM enzymes"/>
    <property type="match status" value="1"/>
</dbReference>
<evidence type="ECO:0000259" key="7">
    <source>
        <dbReference type="PROSITE" id="PS51918"/>
    </source>
</evidence>
<dbReference type="InterPro" id="IPR007197">
    <property type="entry name" value="rSAM"/>
</dbReference>
<dbReference type="SFLD" id="SFLDG01082">
    <property type="entry name" value="B12-binding_domain_containing"/>
    <property type="match status" value="1"/>
</dbReference>
<dbReference type="Gene3D" id="3.20.20.70">
    <property type="entry name" value="Aldolase class I"/>
    <property type="match status" value="1"/>
</dbReference>
<dbReference type="GO" id="GO:0046872">
    <property type="term" value="F:metal ion binding"/>
    <property type="evidence" value="ECO:0007669"/>
    <property type="project" value="UniProtKB-KW"/>
</dbReference>
<keyword evidence="9" id="KW-1185">Reference proteome</keyword>
<dbReference type="KEGG" id="hni:W911_02640"/>
<dbReference type="GO" id="GO:0006779">
    <property type="term" value="P:porphyrin-containing compound biosynthetic process"/>
    <property type="evidence" value="ECO:0007669"/>
    <property type="project" value="TreeGrafter"/>
</dbReference>
<dbReference type="GO" id="GO:0005737">
    <property type="term" value="C:cytoplasm"/>
    <property type="evidence" value="ECO:0007669"/>
    <property type="project" value="TreeGrafter"/>
</dbReference>
<accession>V5S9Z2</accession>
<feature type="domain" description="Radical SAM core" evidence="7">
    <location>
        <begin position="53"/>
        <end position="289"/>
    </location>
</feature>
<dbReference type="GO" id="GO:0051539">
    <property type="term" value="F:4 iron, 4 sulfur cluster binding"/>
    <property type="evidence" value="ECO:0007669"/>
    <property type="project" value="TreeGrafter"/>
</dbReference>
<dbReference type="Proteomes" id="UP000018542">
    <property type="component" value="Chromosome"/>
</dbReference>
<dbReference type="HOGENOM" id="CLU_027579_4_0_5"/>
<keyword evidence="4" id="KW-0408">Iron</keyword>